<dbReference type="SMART" id="SM00411">
    <property type="entry name" value="BHL"/>
    <property type="match status" value="1"/>
</dbReference>
<evidence type="ECO:0000256" key="2">
    <source>
        <dbReference type="ARBA" id="ARBA00023125"/>
    </source>
</evidence>
<dbReference type="SUPFAM" id="SSF47729">
    <property type="entry name" value="IHF-like DNA-binding proteins"/>
    <property type="match status" value="1"/>
</dbReference>
<comment type="similarity">
    <text evidence="1 3">Belongs to the bacterial histone-like protein family.</text>
</comment>
<dbReference type="InterPro" id="IPR010992">
    <property type="entry name" value="IHF-like_DNA-bd_dom_sf"/>
</dbReference>
<dbReference type="EMBL" id="JAFIDN010000001">
    <property type="protein sequence ID" value="MBP3191372.1"/>
    <property type="molecule type" value="Genomic_DNA"/>
</dbReference>
<dbReference type="Pfam" id="PF00216">
    <property type="entry name" value="Bac_DNA_binding"/>
    <property type="match status" value="1"/>
</dbReference>
<gene>
    <name evidence="4" type="ORF">NATSA_01725</name>
</gene>
<name>A0A8J7UUD0_9BACT</name>
<dbReference type="Gene3D" id="4.10.520.10">
    <property type="entry name" value="IHF-like DNA-binding proteins"/>
    <property type="match status" value="1"/>
</dbReference>
<dbReference type="AlphaFoldDB" id="A0A8J7UUD0"/>
<accession>A0A8J7UUD0</accession>
<dbReference type="CDD" id="cd13836">
    <property type="entry name" value="IHF_B"/>
    <property type="match status" value="1"/>
</dbReference>
<organism evidence="4 5">
    <name type="scientific">Natronogracilivirga saccharolytica</name>
    <dbReference type="NCBI Taxonomy" id="2812953"/>
    <lineage>
        <taxon>Bacteria</taxon>
        <taxon>Pseudomonadati</taxon>
        <taxon>Balneolota</taxon>
        <taxon>Balneolia</taxon>
        <taxon>Balneolales</taxon>
        <taxon>Cyclonatronaceae</taxon>
        <taxon>Natronogracilivirga</taxon>
    </lineage>
</organism>
<keyword evidence="5" id="KW-1185">Reference proteome</keyword>
<comment type="caution">
    <text evidence="4">The sequence shown here is derived from an EMBL/GenBank/DDBJ whole genome shotgun (WGS) entry which is preliminary data.</text>
</comment>
<dbReference type="GO" id="GO:0005829">
    <property type="term" value="C:cytosol"/>
    <property type="evidence" value="ECO:0007669"/>
    <property type="project" value="TreeGrafter"/>
</dbReference>
<dbReference type="PRINTS" id="PR01727">
    <property type="entry name" value="DNABINDINGHU"/>
</dbReference>
<proteinExistence type="inferred from homology"/>
<protein>
    <submittedName>
        <fullName evidence="4">Integration host factor subunit beta</fullName>
    </submittedName>
</protein>
<evidence type="ECO:0000256" key="1">
    <source>
        <dbReference type="ARBA" id="ARBA00010529"/>
    </source>
</evidence>
<evidence type="ECO:0000313" key="4">
    <source>
        <dbReference type="EMBL" id="MBP3191372.1"/>
    </source>
</evidence>
<dbReference type="GO" id="GO:0030527">
    <property type="term" value="F:structural constituent of chromatin"/>
    <property type="evidence" value="ECO:0007669"/>
    <property type="project" value="InterPro"/>
</dbReference>
<reference evidence="4" key="1">
    <citation type="submission" date="2021-02" db="EMBL/GenBank/DDBJ databases">
        <title>Natronogracilivirga saccharolytica gen. nov. sp. nov. a new anaerobic, haloalkiliphilic carbohydrate-fermenting bacterium from soda lake and proposing of Cyclonatronumiaceae fam. nov. in the phylum Balneolaeota.</title>
        <authorList>
            <person name="Zhilina T.N."/>
            <person name="Sorokin D.Y."/>
            <person name="Zavarzina D.G."/>
            <person name="Toshchakov S.V."/>
            <person name="Kublanov I.V."/>
        </authorList>
    </citation>
    <scope>NUCLEOTIDE SEQUENCE</scope>
    <source>
        <strain evidence="4">Z-1702</strain>
    </source>
</reference>
<evidence type="ECO:0000313" key="5">
    <source>
        <dbReference type="Proteomes" id="UP000673975"/>
    </source>
</evidence>
<dbReference type="RefSeq" id="WP_210509811.1">
    <property type="nucleotide sequence ID" value="NZ_JAFIDN010000001.1"/>
</dbReference>
<dbReference type="Proteomes" id="UP000673975">
    <property type="component" value="Unassembled WGS sequence"/>
</dbReference>
<keyword evidence="2" id="KW-0238">DNA-binding</keyword>
<sequence length="107" mass="12667">MTYTKRDIVRRISEKKNVPMVQVEPWVDAVIESIRDTMMEANPTCRIEIRDFGVFEVKVTKAKPKARNPKTNEVIYVPEHRKTHFKPSKLLKEFLRQPLEKEEVEEA</sequence>
<dbReference type="PANTHER" id="PTHR33175:SF2">
    <property type="entry name" value="INTEGRATION HOST FACTOR SUBUNIT ALPHA"/>
    <property type="match status" value="1"/>
</dbReference>
<evidence type="ECO:0000256" key="3">
    <source>
        <dbReference type="RuleBase" id="RU003939"/>
    </source>
</evidence>
<dbReference type="GO" id="GO:0003677">
    <property type="term" value="F:DNA binding"/>
    <property type="evidence" value="ECO:0007669"/>
    <property type="project" value="UniProtKB-KW"/>
</dbReference>
<dbReference type="PANTHER" id="PTHR33175">
    <property type="entry name" value="DNA-BINDING PROTEIN HU"/>
    <property type="match status" value="1"/>
</dbReference>
<dbReference type="InterPro" id="IPR000119">
    <property type="entry name" value="Hist_DNA-bd"/>
</dbReference>